<dbReference type="CDD" id="cd12193">
    <property type="entry name" value="bZIP_GCN4"/>
    <property type="match status" value="1"/>
</dbReference>
<keyword evidence="2" id="KW-0238">DNA-binding</keyword>
<feature type="domain" description="BZIP" evidence="5">
    <location>
        <begin position="210"/>
        <end position="270"/>
    </location>
</feature>
<evidence type="ECO:0000313" key="7">
    <source>
        <dbReference type="Proteomes" id="UP001172684"/>
    </source>
</evidence>
<evidence type="ECO:0000256" key="1">
    <source>
        <dbReference type="ARBA" id="ARBA00023015"/>
    </source>
</evidence>
<evidence type="ECO:0000313" key="6">
    <source>
        <dbReference type="EMBL" id="KAJ9661100.1"/>
    </source>
</evidence>
<evidence type="ECO:0000256" key="2">
    <source>
        <dbReference type="ARBA" id="ARBA00023125"/>
    </source>
</evidence>
<name>A0ABQ9NNP6_9PEZI</name>
<feature type="coiled-coil region" evidence="4">
    <location>
        <begin position="235"/>
        <end position="269"/>
    </location>
</feature>
<reference evidence="6" key="1">
    <citation type="submission" date="2022-10" db="EMBL/GenBank/DDBJ databases">
        <title>Culturing micro-colonial fungi from biological soil crusts in the Mojave desert and describing Neophaeococcomyces mojavensis, and introducing the new genera and species Taxawa tesnikishii.</title>
        <authorList>
            <person name="Kurbessoian T."/>
            <person name="Stajich J.E."/>
        </authorList>
    </citation>
    <scope>NUCLEOTIDE SEQUENCE</scope>
    <source>
        <strain evidence="6">TK_1</strain>
    </source>
</reference>
<keyword evidence="4" id="KW-0175">Coiled coil</keyword>
<evidence type="ECO:0000256" key="4">
    <source>
        <dbReference type="SAM" id="Coils"/>
    </source>
</evidence>
<dbReference type="PROSITE" id="PS50217">
    <property type="entry name" value="BZIP"/>
    <property type="match status" value="1"/>
</dbReference>
<dbReference type="InterPro" id="IPR050946">
    <property type="entry name" value="AP-1_TF_bZIP"/>
</dbReference>
<dbReference type="Gene3D" id="1.20.5.170">
    <property type="match status" value="1"/>
</dbReference>
<proteinExistence type="predicted"/>
<dbReference type="PANTHER" id="PTHR11462">
    <property type="entry name" value="JUN TRANSCRIPTION FACTOR-RELATED"/>
    <property type="match status" value="1"/>
</dbReference>
<protein>
    <recommendedName>
        <fullName evidence="5">BZIP domain-containing protein</fullName>
    </recommendedName>
</protein>
<gene>
    <name evidence="6" type="ORF">H2201_006650</name>
</gene>
<dbReference type="Pfam" id="PF07716">
    <property type="entry name" value="bZIP_2"/>
    <property type="match status" value="1"/>
</dbReference>
<dbReference type="PANTHER" id="PTHR11462:SF35">
    <property type="entry name" value="TRANSCRIPTION FACTOR JRA"/>
    <property type="match status" value="1"/>
</dbReference>
<comment type="caution">
    <text evidence="6">The sequence shown here is derived from an EMBL/GenBank/DDBJ whole genome shotgun (WGS) entry which is preliminary data.</text>
</comment>
<evidence type="ECO:0000256" key="3">
    <source>
        <dbReference type="ARBA" id="ARBA00023163"/>
    </source>
</evidence>
<dbReference type="EMBL" id="JAPDRL010000060">
    <property type="protein sequence ID" value="KAJ9661100.1"/>
    <property type="molecule type" value="Genomic_DNA"/>
</dbReference>
<organism evidence="6 7">
    <name type="scientific">Coniosporium apollinis</name>
    <dbReference type="NCBI Taxonomy" id="61459"/>
    <lineage>
        <taxon>Eukaryota</taxon>
        <taxon>Fungi</taxon>
        <taxon>Dikarya</taxon>
        <taxon>Ascomycota</taxon>
        <taxon>Pezizomycotina</taxon>
        <taxon>Dothideomycetes</taxon>
        <taxon>Dothideomycetes incertae sedis</taxon>
        <taxon>Coniosporium</taxon>
    </lineage>
</organism>
<dbReference type="InterPro" id="IPR046347">
    <property type="entry name" value="bZIP_sf"/>
</dbReference>
<sequence length="274" mass="29884">MVLSTFDIEFTPCRSSVGFFCPQQASIPVDPPACIQDYGNVAPGVSPLVASVTGGLSLEPPLSLVDYSHISSPEHIFGEPVYNLWDGEGQAGDGCHISRQETIGNLLVTDEYLQLVSKGAPDDHAATIPGNWNFSVDPLPLLPPDIYSPPATLQTGCNGLDQTIYKISDHNHPPATRQASTIPAAQPIAATPSAPSLGILQSHEVVSTDPETVARKRQRNTLAARKYRQKRLDRIMELEQALHDMTQQRDDLKLQLARQEAETKALREMMGGRR</sequence>
<dbReference type="SUPFAM" id="SSF57959">
    <property type="entry name" value="Leucine zipper domain"/>
    <property type="match status" value="1"/>
</dbReference>
<keyword evidence="3" id="KW-0804">Transcription</keyword>
<keyword evidence="7" id="KW-1185">Reference proteome</keyword>
<evidence type="ECO:0000259" key="5">
    <source>
        <dbReference type="PROSITE" id="PS50217"/>
    </source>
</evidence>
<dbReference type="SMART" id="SM00338">
    <property type="entry name" value="BRLZ"/>
    <property type="match status" value="1"/>
</dbReference>
<keyword evidence="1" id="KW-0805">Transcription regulation</keyword>
<dbReference type="PROSITE" id="PS00036">
    <property type="entry name" value="BZIP_BASIC"/>
    <property type="match status" value="1"/>
</dbReference>
<accession>A0ABQ9NNP6</accession>
<dbReference type="InterPro" id="IPR004827">
    <property type="entry name" value="bZIP"/>
</dbReference>
<dbReference type="Proteomes" id="UP001172684">
    <property type="component" value="Unassembled WGS sequence"/>
</dbReference>